<proteinExistence type="predicted"/>
<evidence type="ECO:0000313" key="2">
    <source>
        <dbReference type="EMBL" id="KAK2977575.1"/>
    </source>
</evidence>
<comment type="caution">
    <text evidence="2">The sequence shown here is derived from an EMBL/GenBank/DDBJ whole genome shotgun (WGS) entry which is preliminary data.</text>
</comment>
<gene>
    <name evidence="2" type="ORF">RJ640_007211</name>
</gene>
<evidence type="ECO:0000313" key="3">
    <source>
        <dbReference type="Proteomes" id="UP001187471"/>
    </source>
</evidence>
<keyword evidence="3" id="KW-1185">Reference proteome</keyword>
<name>A0AA88RPC9_9ASTE</name>
<dbReference type="PANTHER" id="PTHR35741">
    <property type="entry name" value="FACTOR CWC22-LIKE PROTEIN, PUTATIVE (DUF3245)-RELATED"/>
    <property type="match status" value="1"/>
</dbReference>
<dbReference type="EMBL" id="JAVXUO010001972">
    <property type="protein sequence ID" value="KAK2977575.1"/>
    <property type="molecule type" value="Genomic_DNA"/>
</dbReference>
<evidence type="ECO:0000256" key="1">
    <source>
        <dbReference type="SAM" id="MobiDB-lite"/>
    </source>
</evidence>
<reference evidence="2" key="1">
    <citation type="submission" date="2022-12" db="EMBL/GenBank/DDBJ databases">
        <title>Draft genome assemblies for two species of Escallonia (Escalloniales).</title>
        <authorList>
            <person name="Chanderbali A."/>
            <person name="Dervinis C."/>
            <person name="Anghel I."/>
            <person name="Soltis D."/>
            <person name="Soltis P."/>
            <person name="Zapata F."/>
        </authorList>
    </citation>
    <scope>NUCLEOTIDE SEQUENCE</scope>
    <source>
        <strain evidence="2">UCBG92.1500</strain>
        <tissue evidence="2">Leaf</tissue>
    </source>
</reference>
<dbReference type="AlphaFoldDB" id="A0AA88RPC9"/>
<dbReference type="PANTHER" id="PTHR35741:SF1">
    <property type="entry name" value="FACTOR CWC22-LIKE PROTEIN, PUTATIVE (DUF3245)-RELATED"/>
    <property type="match status" value="1"/>
</dbReference>
<feature type="compositionally biased region" description="Acidic residues" evidence="1">
    <location>
        <begin position="98"/>
        <end position="108"/>
    </location>
</feature>
<sequence>MSTEKSSQKSSRPQLVKLDRAFKLAEQWVNNMTKSVEDESTEVVLEARPPRLGLGAAIPRQSHFAPSNDPVDRKLRAKLDAEKRKVAKNAEESTRDESVDEDSADEELESRTKAFSRKRAVNLTSSLRANKKQK</sequence>
<organism evidence="2 3">
    <name type="scientific">Escallonia rubra</name>
    <dbReference type="NCBI Taxonomy" id="112253"/>
    <lineage>
        <taxon>Eukaryota</taxon>
        <taxon>Viridiplantae</taxon>
        <taxon>Streptophyta</taxon>
        <taxon>Embryophyta</taxon>
        <taxon>Tracheophyta</taxon>
        <taxon>Spermatophyta</taxon>
        <taxon>Magnoliopsida</taxon>
        <taxon>eudicotyledons</taxon>
        <taxon>Gunneridae</taxon>
        <taxon>Pentapetalae</taxon>
        <taxon>asterids</taxon>
        <taxon>campanulids</taxon>
        <taxon>Escalloniales</taxon>
        <taxon>Escalloniaceae</taxon>
        <taxon>Escallonia</taxon>
    </lineage>
</organism>
<dbReference type="InterPro" id="IPR021641">
    <property type="entry name" value="DUF3245"/>
</dbReference>
<dbReference type="Proteomes" id="UP001187471">
    <property type="component" value="Unassembled WGS sequence"/>
</dbReference>
<dbReference type="Pfam" id="PF11595">
    <property type="entry name" value="DUF3245"/>
    <property type="match status" value="1"/>
</dbReference>
<feature type="region of interest" description="Disordered" evidence="1">
    <location>
        <begin position="82"/>
        <end position="117"/>
    </location>
</feature>
<protein>
    <submittedName>
        <fullName evidence="2">Uncharacterized protein</fullName>
    </submittedName>
</protein>
<feature type="compositionally biased region" description="Basic and acidic residues" evidence="1">
    <location>
        <begin position="82"/>
        <end position="97"/>
    </location>
</feature>
<accession>A0AA88RPC9</accession>